<accession>D7FS72</accession>
<dbReference type="EMBL" id="FN649760">
    <property type="protein sequence ID" value="CBJ31013.1"/>
    <property type="molecule type" value="Genomic_DNA"/>
</dbReference>
<keyword evidence="8" id="KW-0472">Membrane</keyword>
<evidence type="ECO:0000313" key="10">
    <source>
        <dbReference type="EMBL" id="CBJ31013.1"/>
    </source>
</evidence>
<dbReference type="PANTHER" id="PTHR13094:SF1">
    <property type="entry name" value="NADH DEHYDROGENASE [UBIQUINONE] 1 BETA SUBCOMPLEX SUBUNIT 10"/>
    <property type="match status" value="1"/>
</dbReference>
<dbReference type="AlphaFoldDB" id="D7FS72"/>
<comment type="subcellular location">
    <subcellularLocation>
        <location evidence="1">Mitochondrion inner membrane</location>
        <topology evidence="1">Peripheral membrane protein</topology>
        <orientation evidence="1">Matrix side</orientation>
    </subcellularLocation>
</comment>
<dbReference type="eggNOG" id="KOG4009">
    <property type="taxonomic scope" value="Eukaryota"/>
</dbReference>
<name>D7FS72_ECTSI</name>
<keyword evidence="5" id="KW-0999">Mitochondrion inner membrane</keyword>
<dbReference type="GO" id="GO:0005743">
    <property type="term" value="C:mitochondrial inner membrane"/>
    <property type="evidence" value="ECO:0007669"/>
    <property type="project" value="UniProtKB-SubCell"/>
</dbReference>
<keyword evidence="4" id="KW-0679">Respiratory chain</keyword>
<dbReference type="GO" id="GO:0045271">
    <property type="term" value="C:respiratory chain complex I"/>
    <property type="evidence" value="ECO:0007669"/>
    <property type="project" value="UniProtKB-ARBA"/>
</dbReference>
<dbReference type="PANTHER" id="PTHR13094">
    <property type="entry name" value="NADH-UBIQUINONE OXIDOREDUCTASE PDSW SUBUNIT"/>
    <property type="match status" value="1"/>
</dbReference>
<gene>
    <name evidence="10" type="ORF">Esi_0228_0033</name>
</gene>
<evidence type="ECO:0000256" key="4">
    <source>
        <dbReference type="ARBA" id="ARBA00022660"/>
    </source>
</evidence>
<feature type="region of interest" description="Disordered" evidence="9">
    <location>
        <begin position="1"/>
        <end position="30"/>
    </location>
</feature>
<dbReference type="STRING" id="2880.D7FS72"/>
<organism evidence="10 11">
    <name type="scientific">Ectocarpus siliculosus</name>
    <name type="common">Brown alga</name>
    <name type="synonym">Conferva siliculosa</name>
    <dbReference type="NCBI Taxonomy" id="2880"/>
    <lineage>
        <taxon>Eukaryota</taxon>
        <taxon>Sar</taxon>
        <taxon>Stramenopiles</taxon>
        <taxon>Ochrophyta</taxon>
        <taxon>PX clade</taxon>
        <taxon>Phaeophyceae</taxon>
        <taxon>Ectocarpales</taxon>
        <taxon>Ectocarpaceae</taxon>
        <taxon>Ectocarpus</taxon>
    </lineage>
</organism>
<dbReference type="InterPro" id="IPR019377">
    <property type="entry name" value="NADH_UbQ_OxRdtase_su10"/>
</dbReference>
<evidence type="ECO:0000256" key="9">
    <source>
        <dbReference type="SAM" id="MobiDB-lite"/>
    </source>
</evidence>
<dbReference type="Pfam" id="PF10249">
    <property type="entry name" value="NDUFB10"/>
    <property type="match status" value="1"/>
</dbReference>
<evidence type="ECO:0000313" key="11">
    <source>
        <dbReference type="Proteomes" id="UP000002630"/>
    </source>
</evidence>
<keyword evidence="7" id="KW-0496">Mitochondrion</keyword>
<dbReference type="Proteomes" id="UP000002630">
    <property type="component" value="Unassembled WGS sequence"/>
</dbReference>
<evidence type="ECO:0000256" key="8">
    <source>
        <dbReference type="ARBA" id="ARBA00023136"/>
    </source>
</evidence>
<evidence type="ECO:0000256" key="7">
    <source>
        <dbReference type="ARBA" id="ARBA00023128"/>
    </source>
</evidence>
<dbReference type="InParanoid" id="D7FS72"/>
<evidence type="ECO:0000256" key="2">
    <source>
        <dbReference type="ARBA" id="ARBA00008317"/>
    </source>
</evidence>
<evidence type="ECO:0000256" key="5">
    <source>
        <dbReference type="ARBA" id="ARBA00022792"/>
    </source>
</evidence>
<protein>
    <submittedName>
        <fullName evidence="10">Uncharacterized protein</fullName>
    </submittedName>
</protein>
<evidence type="ECO:0000256" key="1">
    <source>
        <dbReference type="ARBA" id="ARBA00004443"/>
    </source>
</evidence>
<reference evidence="10 11" key="1">
    <citation type="journal article" date="2010" name="Nature">
        <title>The Ectocarpus genome and the independent evolution of multicellularity in brown algae.</title>
        <authorList>
            <person name="Cock J.M."/>
            <person name="Sterck L."/>
            <person name="Rouze P."/>
            <person name="Scornet D."/>
            <person name="Allen A.E."/>
            <person name="Amoutzias G."/>
            <person name="Anthouard V."/>
            <person name="Artiguenave F."/>
            <person name="Aury J.M."/>
            <person name="Badger J.H."/>
            <person name="Beszteri B."/>
            <person name="Billiau K."/>
            <person name="Bonnet E."/>
            <person name="Bothwell J.H."/>
            <person name="Bowler C."/>
            <person name="Boyen C."/>
            <person name="Brownlee C."/>
            <person name="Carrano C.J."/>
            <person name="Charrier B."/>
            <person name="Cho G.Y."/>
            <person name="Coelho S.M."/>
            <person name="Collen J."/>
            <person name="Corre E."/>
            <person name="Da Silva C."/>
            <person name="Delage L."/>
            <person name="Delaroque N."/>
            <person name="Dittami S.M."/>
            <person name="Doulbeau S."/>
            <person name="Elias M."/>
            <person name="Farnham G."/>
            <person name="Gachon C.M."/>
            <person name="Gschloessl B."/>
            <person name="Heesch S."/>
            <person name="Jabbari K."/>
            <person name="Jubin C."/>
            <person name="Kawai H."/>
            <person name="Kimura K."/>
            <person name="Kloareg B."/>
            <person name="Kupper F.C."/>
            <person name="Lang D."/>
            <person name="Le Bail A."/>
            <person name="Leblanc C."/>
            <person name="Lerouge P."/>
            <person name="Lohr M."/>
            <person name="Lopez P.J."/>
            <person name="Martens C."/>
            <person name="Maumus F."/>
            <person name="Michel G."/>
            <person name="Miranda-Saavedra D."/>
            <person name="Morales J."/>
            <person name="Moreau H."/>
            <person name="Motomura T."/>
            <person name="Nagasato C."/>
            <person name="Napoli C.A."/>
            <person name="Nelson D.R."/>
            <person name="Nyvall-Collen P."/>
            <person name="Peters A.F."/>
            <person name="Pommier C."/>
            <person name="Potin P."/>
            <person name="Poulain J."/>
            <person name="Quesneville H."/>
            <person name="Read B."/>
            <person name="Rensing S.A."/>
            <person name="Ritter A."/>
            <person name="Rousvoal S."/>
            <person name="Samanta M."/>
            <person name="Samson G."/>
            <person name="Schroeder D.C."/>
            <person name="Segurens B."/>
            <person name="Strittmatter M."/>
            <person name="Tonon T."/>
            <person name="Tregear J.W."/>
            <person name="Valentin K."/>
            <person name="von Dassow P."/>
            <person name="Yamagishi T."/>
            <person name="Van de Peer Y."/>
            <person name="Wincker P."/>
        </authorList>
    </citation>
    <scope>NUCLEOTIDE SEQUENCE [LARGE SCALE GENOMIC DNA]</scope>
    <source>
        <strain evidence="11">Ec32 / CCAP1310/4</strain>
    </source>
</reference>
<keyword evidence="3" id="KW-0813">Transport</keyword>
<dbReference type="InterPro" id="IPR039993">
    <property type="entry name" value="NDUFB10"/>
</dbReference>
<sequence>MADEAKLGARLSDATLQPYPHVPKSDRSDPVAWANSREQFMREHLIAKERVKLLRQEVIACYRKEGVNHYVNCKHLTTKYLEIIQDKTFGRLKPPGAGADGDEE</sequence>
<comment type="similarity">
    <text evidence="2">Belongs to the complex I NDUFB10 subunit family.</text>
</comment>
<dbReference type="OrthoDB" id="10252718at2759"/>
<proteinExistence type="inferred from homology"/>
<evidence type="ECO:0000256" key="3">
    <source>
        <dbReference type="ARBA" id="ARBA00022448"/>
    </source>
</evidence>
<evidence type="ECO:0000256" key="6">
    <source>
        <dbReference type="ARBA" id="ARBA00022982"/>
    </source>
</evidence>
<keyword evidence="11" id="KW-1185">Reference proteome</keyword>
<keyword evidence="6" id="KW-0249">Electron transport</keyword>